<protein>
    <submittedName>
        <fullName evidence="2">Uncharacterized protein</fullName>
    </submittedName>
</protein>
<keyword evidence="1" id="KW-0812">Transmembrane</keyword>
<dbReference type="AlphaFoldDB" id="A0A1X6YM21"/>
<keyword evidence="1" id="KW-0472">Membrane</keyword>
<name>A0A1X6YM21_9RHOB</name>
<dbReference type="Proteomes" id="UP000193061">
    <property type="component" value="Unassembled WGS sequence"/>
</dbReference>
<sequence>MNELTFRYGLSLFQSTIAILIVAGTLAGTTLMALKADSTLTIVNRIELGTQSTAILFFWILSAVVSLGLLAMVHILVKLITQPVYVSIDEHYIRVPRSQLSKEADQLRWEDVTFLKESSVKPEVLWVVAEQANQVAIIQARYLRKKHYKQIKQRISDRLPHIEIE</sequence>
<keyword evidence="1" id="KW-1133">Transmembrane helix</keyword>
<evidence type="ECO:0000313" key="3">
    <source>
        <dbReference type="Proteomes" id="UP000193061"/>
    </source>
</evidence>
<feature type="transmembrane region" description="Helical" evidence="1">
    <location>
        <begin position="12"/>
        <end position="34"/>
    </location>
</feature>
<feature type="transmembrane region" description="Helical" evidence="1">
    <location>
        <begin position="55"/>
        <end position="77"/>
    </location>
</feature>
<organism evidence="2 3">
    <name type="scientific">Roseovarius albus</name>
    <dbReference type="NCBI Taxonomy" id="1247867"/>
    <lineage>
        <taxon>Bacteria</taxon>
        <taxon>Pseudomonadati</taxon>
        <taxon>Pseudomonadota</taxon>
        <taxon>Alphaproteobacteria</taxon>
        <taxon>Rhodobacterales</taxon>
        <taxon>Roseobacteraceae</taxon>
        <taxon>Roseovarius</taxon>
    </lineage>
</organism>
<accession>A0A1X6YM21</accession>
<reference evidence="2 3" key="1">
    <citation type="submission" date="2017-03" db="EMBL/GenBank/DDBJ databases">
        <authorList>
            <person name="Afonso C.L."/>
            <person name="Miller P.J."/>
            <person name="Scott M.A."/>
            <person name="Spackman E."/>
            <person name="Goraichik I."/>
            <person name="Dimitrov K.M."/>
            <person name="Suarez D.L."/>
            <person name="Swayne D.E."/>
        </authorList>
    </citation>
    <scope>NUCLEOTIDE SEQUENCE [LARGE SCALE GENOMIC DNA]</scope>
    <source>
        <strain evidence="2 3">CECT 7450</strain>
    </source>
</reference>
<keyword evidence="3" id="KW-1185">Reference proteome</keyword>
<evidence type="ECO:0000313" key="2">
    <source>
        <dbReference type="EMBL" id="SLN25086.1"/>
    </source>
</evidence>
<proteinExistence type="predicted"/>
<dbReference type="RefSeq" id="WP_085804564.1">
    <property type="nucleotide sequence ID" value="NZ_FWFX01000002.1"/>
</dbReference>
<gene>
    <name evidence="2" type="ORF">ROA7450_01040</name>
</gene>
<evidence type="ECO:0000256" key="1">
    <source>
        <dbReference type="SAM" id="Phobius"/>
    </source>
</evidence>
<dbReference type="EMBL" id="FWFX01000002">
    <property type="protein sequence ID" value="SLN25086.1"/>
    <property type="molecule type" value="Genomic_DNA"/>
</dbReference>